<accession>A0A0F9EJN3</accession>
<gene>
    <name evidence="1" type="ORF">LCGC14_2066440</name>
</gene>
<dbReference type="Pfam" id="PF09954">
    <property type="entry name" value="DUF2188"/>
    <property type="match status" value="1"/>
</dbReference>
<sequence length="69" mass="8091">MSQHIIKHINGGWAIKRRAASKATQVFDTQKTAIKHGRILARKQHCDLYIHRPDGRVRQKLSYLHQIHK</sequence>
<evidence type="ECO:0008006" key="2">
    <source>
        <dbReference type="Google" id="ProtNLM"/>
    </source>
</evidence>
<reference evidence="1" key="1">
    <citation type="journal article" date="2015" name="Nature">
        <title>Complex archaea that bridge the gap between prokaryotes and eukaryotes.</title>
        <authorList>
            <person name="Spang A."/>
            <person name="Saw J.H."/>
            <person name="Jorgensen S.L."/>
            <person name="Zaremba-Niedzwiedzka K."/>
            <person name="Martijn J."/>
            <person name="Lind A.E."/>
            <person name="van Eijk R."/>
            <person name="Schleper C."/>
            <person name="Guy L."/>
            <person name="Ettema T.J."/>
        </authorList>
    </citation>
    <scope>NUCLEOTIDE SEQUENCE</scope>
</reference>
<evidence type="ECO:0000313" key="1">
    <source>
        <dbReference type="EMBL" id="KKL74283.1"/>
    </source>
</evidence>
<proteinExistence type="predicted"/>
<dbReference type="InterPro" id="IPR018691">
    <property type="entry name" value="DUF2188"/>
</dbReference>
<organism evidence="1">
    <name type="scientific">marine sediment metagenome</name>
    <dbReference type="NCBI Taxonomy" id="412755"/>
    <lineage>
        <taxon>unclassified sequences</taxon>
        <taxon>metagenomes</taxon>
        <taxon>ecological metagenomes</taxon>
    </lineage>
</organism>
<protein>
    <recommendedName>
        <fullName evidence="2">DUF2188 domain-containing protein</fullName>
    </recommendedName>
</protein>
<comment type="caution">
    <text evidence="1">The sequence shown here is derived from an EMBL/GenBank/DDBJ whole genome shotgun (WGS) entry which is preliminary data.</text>
</comment>
<dbReference type="EMBL" id="LAZR01024707">
    <property type="protein sequence ID" value="KKL74283.1"/>
    <property type="molecule type" value="Genomic_DNA"/>
</dbReference>
<name>A0A0F9EJN3_9ZZZZ</name>
<dbReference type="AlphaFoldDB" id="A0A0F9EJN3"/>